<evidence type="ECO:0000313" key="3">
    <source>
        <dbReference type="WBParaSite" id="ACAC_0000342101-mRNA-1"/>
    </source>
</evidence>
<feature type="region of interest" description="Disordered" evidence="1">
    <location>
        <begin position="1"/>
        <end position="20"/>
    </location>
</feature>
<reference evidence="3" key="2">
    <citation type="submission" date="2017-02" db="UniProtKB">
        <authorList>
            <consortium name="WormBaseParasite"/>
        </authorList>
    </citation>
    <scope>IDENTIFICATION</scope>
</reference>
<evidence type="ECO:0000256" key="1">
    <source>
        <dbReference type="SAM" id="MobiDB-lite"/>
    </source>
</evidence>
<accession>A0A0K0D048</accession>
<feature type="compositionally biased region" description="Low complexity" evidence="1">
    <location>
        <begin position="180"/>
        <end position="193"/>
    </location>
</feature>
<dbReference type="Proteomes" id="UP000035642">
    <property type="component" value="Unassembled WGS sequence"/>
</dbReference>
<reference evidence="2" key="1">
    <citation type="submission" date="2012-09" db="EMBL/GenBank/DDBJ databases">
        <authorList>
            <person name="Martin A.A."/>
        </authorList>
    </citation>
    <scope>NUCLEOTIDE SEQUENCE</scope>
</reference>
<feature type="region of interest" description="Disordered" evidence="1">
    <location>
        <begin position="255"/>
        <end position="286"/>
    </location>
</feature>
<organism evidence="2 3">
    <name type="scientific">Angiostrongylus cantonensis</name>
    <name type="common">Rat lungworm</name>
    <dbReference type="NCBI Taxonomy" id="6313"/>
    <lineage>
        <taxon>Eukaryota</taxon>
        <taxon>Metazoa</taxon>
        <taxon>Ecdysozoa</taxon>
        <taxon>Nematoda</taxon>
        <taxon>Chromadorea</taxon>
        <taxon>Rhabditida</taxon>
        <taxon>Rhabditina</taxon>
        <taxon>Rhabditomorpha</taxon>
        <taxon>Strongyloidea</taxon>
        <taxon>Metastrongylidae</taxon>
        <taxon>Angiostrongylus</taxon>
    </lineage>
</organism>
<proteinExistence type="predicted"/>
<dbReference type="WBParaSite" id="ACAC_0000342101-mRNA-1">
    <property type="protein sequence ID" value="ACAC_0000342101-mRNA-1"/>
    <property type="gene ID" value="ACAC_0000342101"/>
</dbReference>
<evidence type="ECO:0000313" key="2">
    <source>
        <dbReference type="Proteomes" id="UP000035642"/>
    </source>
</evidence>
<dbReference type="AlphaFoldDB" id="A0A0K0D048"/>
<keyword evidence="2" id="KW-1185">Reference proteome</keyword>
<name>A0A0K0D048_ANGCA</name>
<sequence length="407" mass="44762">RAEHAIRYGGDTSPITTSPELHPVPLHRTWNSRMYDVERGIVRFPITSPMNKTRHQQSKRIGDTFPLKFSALRTTLSSQRGSVLPSDSPCIYRTPPVYDIWHQKFVQSDGITHTYNPAYPYDNIPRNLIVYDNAPTPGHRRTFAHVEFTAYTSVSASSPLTSSRSNPARRAPLAMPEELTGSTSTSILSSNVTPERESTASKVCTKIFPSEQLSFSPETTECSGGTITSSCSLPVVSRISTTPPSDTSVYKLYHQNSDDESPSSLVKMRPGWDASTGRVSPMDSNKASESINEIEEWKKIDDILSSFGGAVCRESVFAANYESQVAVFLRDCHSQALTLQLTSQPSTNRHNLNTSSSSTCKSESEQITVSQWLCTTVGIPNPKAAEVGQILTGAGFDRLTQLVSTRD</sequence>
<dbReference type="STRING" id="6313.A0A0K0D048"/>
<protein>
    <submittedName>
        <fullName evidence="3">UBA domain-containing protein</fullName>
    </submittedName>
</protein>
<feature type="region of interest" description="Disordered" evidence="1">
    <location>
        <begin position="157"/>
        <end position="195"/>
    </location>
</feature>